<dbReference type="PANTHER" id="PTHR38782">
    <property type="match status" value="1"/>
</dbReference>
<dbReference type="PANTHER" id="PTHR38782:SF1">
    <property type="entry name" value="SIGMA-E FACTOR REGULATORY PROTEIN RSEB"/>
    <property type="match status" value="1"/>
</dbReference>
<comment type="caution">
    <text evidence="7">The sequence shown here is derived from an EMBL/GenBank/DDBJ whole genome shotgun (WGS) entry which is preliminary data.</text>
</comment>
<evidence type="ECO:0000313" key="7">
    <source>
        <dbReference type="EMBL" id="PZN70249.1"/>
    </source>
</evidence>
<comment type="similarity">
    <text evidence="2">Belongs to the RseB family.</text>
</comment>
<keyword evidence="3" id="KW-0732">Signal</keyword>
<evidence type="ECO:0000313" key="8">
    <source>
        <dbReference type="Proteomes" id="UP000249396"/>
    </source>
</evidence>
<dbReference type="CDD" id="cd16327">
    <property type="entry name" value="RseB"/>
    <property type="match status" value="1"/>
</dbReference>
<gene>
    <name evidence="7" type="ORF">DM484_28585</name>
</gene>
<evidence type="ECO:0000256" key="4">
    <source>
        <dbReference type="ARBA" id="ARBA00022764"/>
    </source>
</evidence>
<reference evidence="7 8" key="1">
    <citation type="journal article" date="2018" name="Aquat. Microb. Ecol.">
        <title>Gammaproteobacterial methanotrophs dominate.</title>
        <authorList>
            <person name="Rissanen A.J."/>
            <person name="Saarenheimo J."/>
            <person name="Tiirola M."/>
            <person name="Peura S."/>
            <person name="Aalto S.L."/>
            <person name="Karvinen A."/>
            <person name="Nykanen H."/>
        </authorList>
    </citation>
    <scope>NUCLEOTIDE SEQUENCE [LARGE SCALE GENOMIC DNA]</scope>
    <source>
        <strain evidence="7">AMbin10</strain>
    </source>
</reference>
<evidence type="ECO:0000256" key="2">
    <source>
        <dbReference type="ARBA" id="ARBA00008150"/>
    </source>
</evidence>
<name>A0A2W4QIG4_9GAMM</name>
<dbReference type="Gene3D" id="2.50.20.10">
    <property type="entry name" value="Lipoprotein localisation LolA/LolB/LppX"/>
    <property type="match status" value="1"/>
</dbReference>
<comment type="subcellular location">
    <subcellularLocation>
        <location evidence="1">Periplasm</location>
    </subcellularLocation>
</comment>
<keyword evidence="4" id="KW-0574">Periplasm</keyword>
<evidence type="ECO:0000256" key="3">
    <source>
        <dbReference type="ARBA" id="ARBA00022729"/>
    </source>
</evidence>
<dbReference type="Proteomes" id="UP000249396">
    <property type="component" value="Unassembled WGS sequence"/>
</dbReference>
<accession>A0A2W4QIG4</accession>
<dbReference type="PIRSF" id="PIRSF005427">
    <property type="entry name" value="RseB"/>
    <property type="match status" value="1"/>
</dbReference>
<evidence type="ECO:0000256" key="1">
    <source>
        <dbReference type="ARBA" id="ARBA00004418"/>
    </source>
</evidence>
<dbReference type="InterPro" id="IPR038484">
    <property type="entry name" value="MucB/RseB_C_sf"/>
</dbReference>
<feature type="domain" description="MucB/RseB C-terminal" evidence="6">
    <location>
        <begin position="233"/>
        <end position="325"/>
    </location>
</feature>
<dbReference type="Gene3D" id="3.30.200.100">
    <property type="entry name" value="MucB/RseB, C-terminal domain"/>
    <property type="match status" value="1"/>
</dbReference>
<dbReference type="GO" id="GO:0045152">
    <property type="term" value="F:antisigma factor binding"/>
    <property type="evidence" value="ECO:0007669"/>
    <property type="project" value="TreeGrafter"/>
</dbReference>
<dbReference type="InterPro" id="IPR033436">
    <property type="entry name" value="MucB/RseB_C"/>
</dbReference>
<dbReference type="GO" id="GO:0032885">
    <property type="term" value="P:regulation of polysaccharide biosynthetic process"/>
    <property type="evidence" value="ECO:0007669"/>
    <property type="project" value="TreeGrafter"/>
</dbReference>
<dbReference type="Pfam" id="PF03888">
    <property type="entry name" value="MucB_RseB"/>
    <property type="match status" value="1"/>
</dbReference>
<dbReference type="InterPro" id="IPR033434">
    <property type="entry name" value="MucB/RseB_N"/>
</dbReference>
<dbReference type="EMBL" id="QJPH01000559">
    <property type="protein sequence ID" value="PZN70249.1"/>
    <property type="molecule type" value="Genomic_DNA"/>
</dbReference>
<feature type="domain" description="MucB/RseB N-terminal" evidence="5">
    <location>
        <begin position="39"/>
        <end position="212"/>
    </location>
</feature>
<dbReference type="AlphaFoldDB" id="A0A2W4QIG4"/>
<dbReference type="Pfam" id="PF17188">
    <property type="entry name" value="MucB_RseB_C"/>
    <property type="match status" value="1"/>
</dbReference>
<organism evidence="7 8">
    <name type="scientific">Candidatus Methylumidiphilus alinenensis</name>
    <dbReference type="NCBI Taxonomy" id="2202197"/>
    <lineage>
        <taxon>Bacteria</taxon>
        <taxon>Pseudomonadati</taxon>
        <taxon>Pseudomonadota</taxon>
        <taxon>Gammaproteobacteria</taxon>
        <taxon>Methylococcales</taxon>
        <taxon>Candidatus Methylumidiphilus</taxon>
    </lineage>
</organism>
<dbReference type="GO" id="GO:0030288">
    <property type="term" value="C:outer membrane-bounded periplasmic space"/>
    <property type="evidence" value="ECO:0007669"/>
    <property type="project" value="TreeGrafter"/>
</dbReference>
<proteinExistence type="inferred from homology"/>
<protein>
    <submittedName>
        <fullName evidence="7">Transcriptional regulator</fullName>
    </submittedName>
</protein>
<dbReference type="InterPro" id="IPR005588">
    <property type="entry name" value="MucB_RseB"/>
</dbReference>
<evidence type="ECO:0000259" key="5">
    <source>
        <dbReference type="Pfam" id="PF03888"/>
    </source>
</evidence>
<evidence type="ECO:0000259" key="6">
    <source>
        <dbReference type="Pfam" id="PF17188"/>
    </source>
</evidence>
<sequence>MTDLRMNRVFLRFFYLTFIVLIIFSVTREGFADDNESEAKVWLQTARVAASKLNYRGIVSYMKDNQIESLHVFHGFSNGVEQERLLSVNTPMREVIRTADKVTCYYPDAKSISIDSKPAHPSMLLGLPDDLTDVSKHYTFSLGEIEHVARRPSRVLTIQPKDDLRYGRKLWIDVESKLPLKFEWLDGKQVVEQLVFNSLSLEKSIPPEELAASTQPDGTWKIKQHETLPAESLIWTLDGVPDGFHMISYTRLKRDSNNRAIDHILLSDGVSSISIYIDQLMGEIFTAQPRKIGAINSYTRKLDKYLLTVMGEAPERTVQIIGDGIHLQGSVGK</sequence>